<name>A0AAD5EA79_UMBRA</name>
<dbReference type="GO" id="GO:0008270">
    <property type="term" value="F:zinc ion binding"/>
    <property type="evidence" value="ECO:0007669"/>
    <property type="project" value="InterPro"/>
</dbReference>
<evidence type="ECO:0000256" key="6">
    <source>
        <dbReference type="ARBA" id="ARBA00023242"/>
    </source>
</evidence>
<dbReference type="Proteomes" id="UP001206595">
    <property type="component" value="Unassembled WGS sequence"/>
</dbReference>
<keyword evidence="3" id="KW-0805">Transcription regulation</keyword>
<keyword evidence="4" id="KW-0238">DNA-binding</keyword>
<comment type="caution">
    <text evidence="9">The sequence shown here is derived from an EMBL/GenBank/DDBJ whole genome shotgun (WGS) entry which is preliminary data.</text>
</comment>
<dbReference type="CDD" id="cd12148">
    <property type="entry name" value="fungal_TF_MHR"/>
    <property type="match status" value="1"/>
</dbReference>
<feature type="region of interest" description="Disordered" evidence="7">
    <location>
        <begin position="1"/>
        <end position="33"/>
    </location>
</feature>
<dbReference type="CDD" id="cd00067">
    <property type="entry name" value="GAL4"/>
    <property type="match status" value="1"/>
</dbReference>
<protein>
    <recommendedName>
        <fullName evidence="8">Zn(2)-C6 fungal-type domain-containing protein</fullName>
    </recommendedName>
</protein>
<dbReference type="Pfam" id="PF04082">
    <property type="entry name" value="Fungal_trans"/>
    <property type="match status" value="1"/>
</dbReference>
<evidence type="ECO:0000256" key="5">
    <source>
        <dbReference type="ARBA" id="ARBA00023163"/>
    </source>
</evidence>
<dbReference type="Gene3D" id="4.10.240.10">
    <property type="entry name" value="Zn(2)-C6 fungal-type DNA-binding domain"/>
    <property type="match status" value="1"/>
</dbReference>
<reference evidence="9" key="1">
    <citation type="submission" date="2021-06" db="EMBL/GenBank/DDBJ databases">
        <authorList>
            <consortium name="DOE Joint Genome Institute"/>
            <person name="Mondo S.J."/>
            <person name="Amses K.R."/>
            <person name="Simmons D.R."/>
            <person name="Longcore J.E."/>
            <person name="Seto K."/>
            <person name="Alves G.H."/>
            <person name="Bonds A.E."/>
            <person name="Quandt C.A."/>
            <person name="Davis W.J."/>
            <person name="Chang Y."/>
            <person name="Letcher P.M."/>
            <person name="Powell M.J."/>
            <person name="Kuo A."/>
            <person name="Labutti K."/>
            <person name="Pangilinan J."/>
            <person name="Andreopoulos W."/>
            <person name="Tritt A."/>
            <person name="Riley R."/>
            <person name="Hundley H."/>
            <person name="Johnson J."/>
            <person name="Lipzen A."/>
            <person name="Barry K."/>
            <person name="Berbee M.L."/>
            <person name="Buchler N.E."/>
            <person name="Grigoriev I.V."/>
            <person name="Spatafora J.W."/>
            <person name="Stajich J.E."/>
            <person name="James T.Y."/>
        </authorList>
    </citation>
    <scope>NUCLEOTIDE SEQUENCE</scope>
    <source>
        <strain evidence="9">AG</strain>
    </source>
</reference>
<reference evidence="9" key="2">
    <citation type="journal article" date="2022" name="Proc. Natl. Acad. Sci. U.S.A.">
        <title>Diploid-dominant life cycles characterize the early evolution of Fungi.</title>
        <authorList>
            <person name="Amses K.R."/>
            <person name="Simmons D.R."/>
            <person name="Longcore J.E."/>
            <person name="Mondo S.J."/>
            <person name="Seto K."/>
            <person name="Jeronimo G.H."/>
            <person name="Bonds A.E."/>
            <person name="Quandt C.A."/>
            <person name="Davis W.J."/>
            <person name="Chang Y."/>
            <person name="Federici B.A."/>
            <person name="Kuo A."/>
            <person name="LaButti K."/>
            <person name="Pangilinan J."/>
            <person name="Andreopoulos W."/>
            <person name="Tritt A."/>
            <person name="Riley R."/>
            <person name="Hundley H."/>
            <person name="Johnson J."/>
            <person name="Lipzen A."/>
            <person name="Barry K."/>
            <person name="Lang B.F."/>
            <person name="Cuomo C.A."/>
            <person name="Buchler N.E."/>
            <person name="Grigoriev I.V."/>
            <person name="Spatafora J.W."/>
            <person name="Stajich J.E."/>
            <person name="James T.Y."/>
        </authorList>
    </citation>
    <scope>NUCLEOTIDE SEQUENCE</scope>
    <source>
        <strain evidence="9">AG</strain>
    </source>
</reference>
<comment type="subcellular location">
    <subcellularLocation>
        <location evidence="1">Nucleus</location>
    </subcellularLocation>
</comment>
<dbReference type="GO" id="GO:0006351">
    <property type="term" value="P:DNA-templated transcription"/>
    <property type="evidence" value="ECO:0007669"/>
    <property type="project" value="InterPro"/>
</dbReference>
<evidence type="ECO:0000313" key="9">
    <source>
        <dbReference type="EMBL" id="KAI8578500.1"/>
    </source>
</evidence>
<dbReference type="GO" id="GO:0005634">
    <property type="term" value="C:nucleus"/>
    <property type="evidence" value="ECO:0007669"/>
    <property type="project" value="UniProtKB-SubCell"/>
</dbReference>
<accession>A0AAD5EA79</accession>
<dbReference type="Pfam" id="PF00172">
    <property type="entry name" value="Zn_clus"/>
    <property type="match status" value="1"/>
</dbReference>
<dbReference type="InterPro" id="IPR007219">
    <property type="entry name" value="XnlR_reg_dom"/>
</dbReference>
<evidence type="ECO:0000259" key="8">
    <source>
        <dbReference type="PROSITE" id="PS50048"/>
    </source>
</evidence>
<dbReference type="InterPro" id="IPR036864">
    <property type="entry name" value="Zn2-C6_fun-type_DNA-bd_sf"/>
</dbReference>
<dbReference type="AlphaFoldDB" id="A0AAD5EA79"/>
<dbReference type="SMART" id="SM00066">
    <property type="entry name" value="GAL4"/>
    <property type="match status" value="1"/>
</dbReference>
<evidence type="ECO:0000256" key="1">
    <source>
        <dbReference type="ARBA" id="ARBA00004123"/>
    </source>
</evidence>
<keyword evidence="2" id="KW-0479">Metal-binding</keyword>
<dbReference type="InterPro" id="IPR051089">
    <property type="entry name" value="prtT"/>
</dbReference>
<dbReference type="SUPFAM" id="SSF57701">
    <property type="entry name" value="Zn2/Cys6 DNA-binding domain"/>
    <property type="match status" value="1"/>
</dbReference>
<evidence type="ECO:0000256" key="4">
    <source>
        <dbReference type="ARBA" id="ARBA00023125"/>
    </source>
</evidence>
<keyword evidence="10" id="KW-1185">Reference proteome</keyword>
<dbReference type="GeneID" id="75915372"/>
<evidence type="ECO:0000256" key="2">
    <source>
        <dbReference type="ARBA" id="ARBA00022723"/>
    </source>
</evidence>
<dbReference type="PANTHER" id="PTHR31845:SF21">
    <property type="entry name" value="REGULATORY PROTEIN LEU3"/>
    <property type="match status" value="1"/>
</dbReference>
<evidence type="ECO:0000313" key="10">
    <source>
        <dbReference type="Proteomes" id="UP001206595"/>
    </source>
</evidence>
<dbReference type="SMART" id="SM00906">
    <property type="entry name" value="Fungal_trans"/>
    <property type="match status" value="1"/>
</dbReference>
<evidence type="ECO:0000256" key="7">
    <source>
        <dbReference type="SAM" id="MobiDB-lite"/>
    </source>
</evidence>
<dbReference type="PROSITE" id="PS50048">
    <property type="entry name" value="ZN2_CY6_FUNGAL_2"/>
    <property type="match status" value="1"/>
</dbReference>
<feature type="domain" description="Zn(2)-C6 fungal-type" evidence="8">
    <location>
        <begin position="39"/>
        <end position="72"/>
    </location>
</feature>
<keyword evidence="6" id="KW-0539">Nucleus</keyword>
<dbReference type="GO" id="GO:0000976">
    <property type="term" value="F:transcription cis-regulatory region binding"/>
    <property type="evidence" value="ECO:0007669"/>
    <property type="project" value="TreeGrafter"/>
</dbReference>
<dbReference type="GO" id="GO:0000981">
    <property type="term" value="F:DNA-binding transcription factor activity, RNA polymerase II-specific"/>
    <property type="evidence" value="ECO:0007669"/>
    <property type="project" value="InterPro"/>
</dbReference>
<dbReference type="PROSITE" id="PS00463">
    <property type="entry name" value="ZN2_CY6_FUNGAL_1"/>
    <property type="match status" value="1"/>
</dbReference>
<proteinExistence type="predicted"/>
<dbReference type="InterPro" id="IPR001138">
    <property type="entry name" value="Zn2Cys6_DnaBD"/>
</dbReference>
<dbReference type="PANTHER" id="PTHR31845">
    <property type="entry name" value="FINGER DOMAIN PROTEIN, PUTATIVE-RELATED"/>
    <property type="match status" value="1"/>
</dbReference>
<organism evidence="9 10">
    <name type="scientific">Umbelopsis ramanniana AG</name>
    <dbReference type="NCBI Taxonomy" id="1314678"/>
    <lineage>
        <taxon>Eukaryota</taxon>
        <taxon>Fungi</taxon>
        <taxon>Fungi incertae sedis</taxon>
        <taxon>Mucoromycota</taxon>
        <taxon>Mucoromycotina</taxon>
        <taxon>Umbelopsidomycetes</taxon>
        <taxon>Umbelopsidales</taxon>
        <taxon>Umbelopsidaceae</taxon>
        <taxon>Umbelopsis</taxon>
    </lineage>
</organism>
<dbReference type="EMBL" id="MU620929">
    <property type="protein sequence ID" value="KAI8578500.1"/>
    <property type="molecule type" value="Genomic_DNA"/>
</dbReference>
<sequence length="611" mass="69673">MPVFKNFGKNGERRLYQMTPTSDDGQPLKAGKRTRSAKACTACRQMKLKCDAMDRFPSPCSRCTKNSHFCEIDRNFQRERKRRSEPVQIPQQNQANTMQTMLTPQSQVDSINNVANNNENLTEGRSTSPPLIAVLQSANDLQPKDEALLGTIIPGHRIRLMFDMFINLYHRHLPILPLEYISPVKLSDESPLLFWSICSVTVATTCPDLTDVIHEHVRDLISKSYLTHYIFKPFTALSNVCAMVFLCYWPLTHRTIQEDASWTYCGLATHMALQIGLHRFTYTEEYAIASETRATQKMKLLTWLGCFLVNQLNADFHGVPSTATLDYTYIPDLTQYSEQDANVADFIKRVKILHALKKGIDVLGTPDGTMNPSAKALLHRSVEDTFSQLLNEITPLSEIAELTYLHAKLQLHSFLLTPDVPESDQKDAIIPTYLVCMQHIQVIRSLLDKDPDCQYWPFFIVTNLLIASTVLFKLTISPYKGMIDVDVARNNISDSFTLLKRLSTYKGDMASRSQIFVEGIKSMYVEKAISPQICPVKTRLGAGIFTSTLLEYKKWQRAKTLKQQEEDMARNGINLMNDTAPTKDLIGPFFDVMTFDDFWNWDVWPDTMKNM</sequence>
<dbReference type="RefSeq" id="XP_051443504.1">
    <property type="nucleotide sequence ID" value="XM_051590027.1"/>
</dbReference>
<gene>
    <name evidence="9" type="ORF">K450DRAFT_247197</name>
</gene>
<evidence type="ECO:0000256" key="3">
    <source>
        <dbReference type="ARBA" id="ARBA00023015"/>
    </source>
</evidence>
<keyword evidence="5" id="KW-0804">Transcription</keyword>